<dbReference type="InterPro" id="IPR025194">
    <property type="entry name" value="RodZ-like_C"/>
</dbReference>
<accession>A0ABU1ILW6</accession>
<dbReference type="Pfam" id="PF13413">
    <property type="entry name" value="HTH_25"/>
    <property type="match status" value="1"/>
</dbReference>
<gene>
    <name evidence="4" type="ORF">JOE21_001761</name>
</gene>
<dbReference type="EMBL" id="JAVDQG010000003">
    <property type="protein sequence ID" value="MDR6225763.1"/>
    <property type="molecule type" value="Genomic_DNA"/>
</dbReference>
<feature type="region of interest" description="Disordered" evidence="1">
    <location>
        <begin position="84"/>
        <end position="139"/>
    </location>
</feature>
<feature type="domain" description="Cytoskeleton protein RodZ-like C-terminal" evidence="3">
    <location>
        <begin position="455"/>
        <end position="518"/>
    </location>
</feature>
<feature type="region of interest" description="Disordered" evidence="1">
    <location>
        <begin position="287"/>
        <end position="361"/>
    </location>
</feature>
<feature type="transmembrane region" description="Helical" evidence="2">
    <location>
        <begin position="375"/>
        <end position="393"/>
    </location>
</feature>
<feature type="compositionally biased region" description="Basic residues" evidence="1">
    <location>
        <begin position="184"/>
        <end position="193"/>
    </location>
</feature>
<feature type="region of interest" description="Disordered" evidence="1">
    <location>
        <begin position="398"/>
        <end position="419"/>
    </location>
</feature>
<keyword evidence="2" id="KW-1133">Transmembrane helix</keyword>
<evidence type="ECO:0000313" key="5">
    <source>
        <dbReference type="Proteomes" id="UP001185012"/>
    </source>
</evidence>
<evidence type="ECO:0000259" key="3">
    <source>
        <dbReference type="Pfam" id="PF13464"/>
    </source>
</evidence>
<evidence type="ECO:0000313" key="4">
    <source>
        <dbReference type="EMBL" id="MDR6225763.1"/>
    </source>
</evidence>
<dbReference type="InterPro" id="IPR050400">
    <property type="entry name" value="Bact_Cytoskel_RodZ"/>
</dbReference>
<keyword evidence="5" id="KW-1185">Reference proteome</keyword>
<dbReference type="Gene3D" id="1.10.260.40">
    <property type="entry name" value="lambda repressor-like DNA-binding domains"/>
    <property type="match status" value="1"/>
</dbReference>
<feature type="compositionally biased region" description="Polar residues" evidence="1">
    <location>
        <begin position="298"/>
        <end position="310"/>
    </location>
</feature>
<comment type="caution">
    <text evidence="4">The sequence shown here is derived from an EMBL/GenBank/DDBJ whole genome shotgun (WGS) entry which is preliminary data.</text>
</comment>
<dbReference type="Proteomes" id="UP001185012">
    <property type="component" value="Unassembled WGS sequence"/>
</dbReference>
<dbReference type="Pfam" id="PF13464">
    <property type="entry name" value="RodZ_C"/>
    <property type="match status" value="1"/>
</dbReference>
<keyword evidence="2" id="KW-0472">Membrane</keyword>
<name>A0ABU1ILW6_9BACL</name>
<feature type="compositionally biased region" description="Polar residues" evidence="1">
    <location>
        <begin position="157"/>
        <end position="171"/>
    </location>
</feature>
<dbReference type="InterPro" id="IPR010982">
    <property type="entry name" value="Lambda_DNA-bd_dom_sf"/>
</dbReference>
<reference evidence="4 5" key="1">
    <citation type="submission" date="2023-07" db="EMBL/GenBank/DDBJ databases">
        <title>Genomic Encyclopedia of Type Strains, Phase IV (KMG-IV): sequencing the most valuable type-strain genomes for metagenomic binning, comparative biology and taxonomic classification.</title>
        <authorList>
            <person name="Goeker M."/>
        </authorList>
    </citation>
    <scope>NUCLEOTIDE SEQUENCE [LARGE SCALE GENOMIC DNA]</scope>
    <source>
        <strain evidence="4 5">DSM 45903</strain>
    </source>
</reference>
<feature type="region of interest" description="Disordered" evidence="1">
    <location>
        <begin position="155"/>
        <end position="220"/>
    </location>
</feature>
<organism evidence="4 5">
    <name type="scientific">Desmospora profundinema</name>
    <dbReference type="NCBI Taxonomy" id="1571184"/>
    <lineage>
        <taxon>Bacteria</taxon>
        <taxon>Bacillati</taxon>
        <taxon>Bacillota</taxon>
        <taxon>Bacilli</taxon>
        <taxon>Bacillales</taxon>
        <taxon>Thermoactinomycetaceae</taxon>
        <taxon>Desmospora</taxon>
    </lineage>
</organism>
<evidence type="ECO:0000256" key="2">
    <source>
        <dbReference type="SAM" id="Phobius"/>
    </source>
</evidence>
<proteinExistence type="predicted"/>
<evidence type="ECO:0000256" key="1">
    <source>
        <dbReference type="SAM" id="MobiDB-lite"/>
    </source>
</evidence>
<dbReference type="RefSeq" id="WP_309864801.1">
    <property type="nucleotide sequence ID" value="NZ_JAVDQG010000003.1"/>
</dbReference>
<protein>
    <submittedName>
        <fullName evidence="4">Cytoskeletal protein RodZ</fullName>
    </submittedName>
</protein>
<keyword evidence="2" id="KW-0812">Transmembrane</keyword>
<dbReference type="PANTHER" id="PTHR34475">
    <property type="match status" value="1"/>
</dbReference>
<dbReference type="PANTHER" id="PTHR34475:SF1">
    <property type="entry name" value="CYTOSKELETON PROTEIN RODZ"/>
    <property type="match status" value="1"/>
</dbReference>
<sequence>MWVEIGNQLRQGRESAGLSFEEIQSKMQIDTISLRALESGDFDKLGSPFTVRSYIRAYAKHVGLEPTYLLKHYRRLEQTGVMPAIDPEGFSNTNTHPPLSAPSPGHPQGTDQFQALPGASQEEEYDPFKNHPTRQTDPQEAAYDPYASTAFDDVSVPEQQIPSRSNAGSKRTGSKRTEALKLPALKKRNSGKHRTPEGGATDGAAYGDWTTPEPELRSFRQRRVITDRMVDDPYGDSDGGYHWDDDQNVGAWDDHEVAYGPDSAWEGYPETAAGVEEAAGWDDMEPLSRRSDRHAHSRQSSSGRLAATSSNEDESGWDLQTPSRSRSGRERSVIVSGPPALVDSHTDAGPPSRSGRRHVVDRGKKMSNWLTRKRWILVVAAVIVLIPVSVLAYNNIKGDSPDETAATKSNDGPTAAGDSSVGVASVISMNKTPSLGEYKLSEPDIVSFTFKAKGSSSWIQIREQQNPDDGYIKDFTLQPGEEYPYNHLEEASNDVWVTIGNPENITMTINGQEVDTTKSIHVTRE</sequence>